<dbReference type="Pfam" id="PF00144">
    <property type="entry name" value="Beta-lactamase"/>
    <property type="match status" value="1"/>
</dbReference>
<accession>A0A2A2GEL0</accession>
<dbReference type="InterPro" id="IPR012338">
    <property type="entry name" value="Beta-lactam/transpept-like"/>
</dbReference>
<dbReference type="SUPFAM" id="SSF56601">
    <property type="entry name" value="beta-lactamase/transpeptidase-like"/>
    <property type="match status" value="1"/>
</dbReference>
<dbReference type="InterPro" id="IPR021860">
    <property type="entry name" value="Peptidase_S12_Pab87-rel_C"/>
</dbReference>
<sequence>MPMKGFISSLCFLLVLTVSVYGQETDQKEIPIAAGEEVNNTLAQHSSHFYTTELDSGQFVFGKTDQQSVDVVVTVYNPKGEEVAAFDGPARGHELFQFDTKLSGTYRIEVAPYKEEEGDYSFLVSTVEPIASEPDARVDQLMMAYSGNDVPGAEAMVIREGEVIFSEAYGMADLSYNIPFDVETRTNIGSTSKQFTAFGLLLLAEQDKLSLDDDVRDYIPELPEFEYTVTLRHLLTHTSGYREFLNTLAMTGRDLSSDLDREMIIKVIQRQPELQNKPGAQWNYNNTGYALIPKVIKRVTDMSFPEYMQEQVFEPLGMNQTLVRKTRNQVVPESSQGYTMSEDGDYREVSDLGGAMGAGGIYTTLGDLAKWIRNLEEPEVGSEDIVREMTTPYKLNNGQPTKYGLGLFVQEYRGLEYIHHAGSDLAHRSMLMYFPEIDAGVVTQSNNSSFQSDMAQKIADVYFEQYMDPKETEGTGQEDVSFNYDPENFESLTGRYELVIQPGFVLSFYRDGDRLYTQATGQPEVDITATSDSTFSLKGVNADVTFHLNDDGTADSLTLHQNGNHIAKRIEWDPSMDEMEKYTGRYFSEEIETNYTIVLEDSSLALQHYYLDEITLSPGDEDSFSGAFPVTDLSFIRNKQDEITGFNASNGRTKNVFFEKIE</sequence>
<evidence type="ECO:0000313" key="5">
    <source>
        <dbReference type="Proteomes" id="UP000218831"/>
    </source>
</evidence>
<organism evidence="4 5">
    <name type="scientific">Fodinibius salipaludis</name>
    <dbReference type="NCBI Taxonomy" id="2032627"/>
    <lineage>
        <taxon>Bacteria</taxon>
        <taxon>Pseudomonadati</taxon>
        <taxon>Balneolota</taxon>
        <taxon>Balneolia</taxon>
        <taxon>Balneolales</taxon>
        <taxon>Balneolaceae</taxon>
        <taxon>Fodinibius</taxon>
    </lineage>
</organism>
<feature type="chain" id="PRO_5013081631" description="Beta-lactamase-related domain-containing protein" evidence="1">
    <location>
        <begin position="23"/>
        <end position="662"/>
    </location>
</feature>
<evidence type="ECO:0008006" key="6">
    <source>
        <dbReference type="Google" id="ProtNLM"/>
    </source>
</evidence>
<dbReference type="Pfam" id="PF11954">
    <property type="entry name" value="DUF3471"/>
    <property type="match status" value="1"/>
</dbReference>
<comment type="caution">
    <text evidence="4">The sequence shown here is derived from an EMBL/GenBank/DDBJ whole genome shotgun (WGS) entry which is preliminary data.</text>
</comment>
<evidence type="ECO:0000259" key="2">
    <source>
        <dbReference type="Pfam" id="PF00144"/>
    </source>
</evidence>
<feature type="domain" description="Beta-lactamase-related" evidence="2">
    <location>
        <begin position="144"/>
        <end position="452"/>
    </location>
</feature>
<gene>
    <name evidence="4" type="ORF">CK503_03775</name>
</gene>
<dbReference type="Gene3D" id="3.40.710.10">
    <property type="entry name" value="DD-peptidase/beta-lactamase superfamily"/>
    <property type="match status" value="1"/>
</dbReference>
<feature type="domain" description="Peptidase S12 Pab87-related C-terminal" evidence="3">
    <location>
        <begin position="486"/>
        <end position="572"/>
    </location>
</feature>
<proteinExistence type="predicted"/>
<reference evidence="4 5" key="1">
    <citation type="submission" date="2017-08" db="EMBL/GenBank/DDBJ databases">
        <title>Aliifodinibius alkalisoli sp. nov., isolated from saline alkaline soil.</title>
        <authorList>
            <person name="Liu D."/>
            <person name="Zhang G."/>
        </authorList>
    </citation>
    <scope>NUCLEOTIDE SEQUENCE [LARGE SCALE GENOMIC DNA]</scope>
    <source>
        <strain evidence="4 5">WN023</strain>
    </source>
</reference>
<dbReference type="PANTHER" id="PTHR46825">
    <property type="entry name" value="D-ALANYL-D-ALANINE-CARBOXYPEPTIDASE/ENDOPEPTIDASE AMPH"/>
    <property type="match status" value="1"/>
</dbReference>
<evidence type="ECO:0000313" key="4">
    <source>
        <dbReference type="EMBL" id="PAU95323.1"/>
    </source>
</evidence>
<dbReference type="PANTHER" id="PTHR46825:SF9">
    <property type="entry name" value="BETA-LACTAMASE-RELATED DOMAIN-CONTAINING PROTEIN"/>
    <property type="match status" value="1"/>
</dbReference>
<dbReference type="InterPro" id="IPR001466">
    <property type="entry name" value="Beta-lactam-related"/>
</dbReference>
<evidence type="ECO:0000256" key="1">
    <source>
        <dbReference type="SAM" id="SignalP"/>
    </source>
</evidence>
<dbReference type="EMBL" id="NSKE01000002">
    <property type="protein sequence ID" value="PAU95323.1"/>
    <property type="molecule type" value="Genomic_DNA"/>
</dbReference>
<evidence type="ECO:0000259" key="3">
    <source>
        <dbReference type="Pfam" id="PF11954"/>
    </source>
</evidence>
<protein>
    <recommendedName>
        <fullName evidence="6">Beta-lactamase-related domain-containing protein</fullName>
    </recommendedName>
</protein>
<dbReference type="Gene3D" id="2.60.120.380">
    <property type="match status" value="1"/>
</dbReference>
<dbReference type="AlphaFoldDB" id="A0A2A2GEL0"/>
<dbReference type="InterPro" id="IPR050491">
    <property type="entry name" value="AmpC-like"/>
</dbReference>
<keyword evidence="1" id="KW-0732">Signal</keyword>
<feature type="signal peptide" evidence="1">
    <location>
        <begin position="1"/>
        <end position="22"/>
    </location>
</feature>
<name>A0A2A2GEL0_9BACT</name>
<keyword evidence="5" id="KW-1185">Reference proteome</keyword>
<dbReference type="OrthoDB" id="9793489at2"/>
<dbReference type="Proteomes" id="UP000218831">
    <property type="component" value="Unassembled WGS sequence"/>
</dbReference>